<comment type="caution">
    <text evidence="1">The sequence shown here is derived from an EMBL/GenBank/DDBJ whole genome shotgun (WGS) entry which is preliminary data.</text>
</comment>
<dbReference type="Proteomes" id="UP000018482">
    <property type="component" value="Unassembled WGS sequence"/>
</dbReference>
<proteinExistence type="predicted"/>
<protein>
    <submittedName>
        <fullName evidence="1">Uncharacterized protein</fullName>
    </submittedName>
</protein>
<evidence type="ECO:0000313" key="2">
    <source>
        <dbReference type="Proteomes" id="UP000018482"/>
    </source>
</evidence>
<feature type="non-terminal residue" evidence="1">
    <location>
        <position position="1"/>
    </location>
</feature>
<evidence type="ECO:0000313" key="1">
    <source>
        <dbReference type="EMBL" id="ESV54204.1"/>
    </source>
</evidence>
<dbReference type="AlphaFoldDB" id="V6Z3L8"/>
<dbReference type="EMBL" id="ANQC01000039">
    <property type="protein sequence ID" value="ESV54204.1"/>
    <property type="molecule type" value="Genomic_DNA"/>
</dbReference>
<organism evidence="1 2">
    <name type="scientific">Streptococcus agalactiae LMG 14747</name>
    <dbReference type="NCBI Taxonomy" id="1154860"/>
    <lineage>
        <taxon>Bacteria</taxon>
        <taxon>Bacillati</taxon>
        <taxon>Bacillota</taxon>
        <taxon>Bacilli</taxon>
        <taxon>Lactobacillales</taxon>
        <taxon>Streptococcaceae</taxon>
        <taxon>Streptococcus</taxon>
    </lineage>
</organism>
<sequence length="57" mass="6360">IELSHMILSNDGLVAFHYKSYGIFCVHSKSPTTSAGEVPTIEIIEPLFFNLFLYVGI</sequence>
<accession>V6Z3L8</accession>
<reference evidence="1 2" key="1">
    <citation type="submission" date="2013-05" db="EMBL/GenBank/DDBJ databases">
        <authorList>
            <person name="Richards V.P."/>
            <person name="Durkin S.A.S."/>
            <person name="Kim M."/>
            <person name="Pavinski Bitar P.D."/>
            <person name="Stanhope M.J."/>
            <person name="Town C.D."/>
            <person name="Venter J.C."/>
        </authorList>
    </citation>
    <scope>NUCLEOTIDE SEQUENCE [LARGE SCALE GENOMIC DNA]</scope>
    <source>
        <strain evidence="1 2">LMG 14747</strain>
    </source>
</reference>
<gene>
    <name evidence="1" type="ORF">SAG0136_02805</name>
</gene>
<name>V6Z3L8_STRAG</name>